<evidence type="ECO:0000256" key="1">
    <source>
        <dbReference type="ARBA" id="ARBA00004370"/>
    </source>
</evidence>
<gene>
    <name evidence="9" type="ORF">EPV75_02490</name>
</gene>
<feature type="region of interest" description="Disordered" evidence="7">
    <location>
        <begin position="217"/>
        <end position="240"/>
    </location>
</feature>
<dbReference type="InterPro" id="IPR027094">
    <property type="entry name" value="Mitofusin_fam"/>
</dbReference>
<dbReference type="EMBL" id="CP035033">
    <property type="protein sequence ID" value="QAB14613.1"/>
    <property type="molecule type" value="Genomic_DNA"/>
</dbReference>
<keyword evidence="5" id="KW-0472">Membrane</keyword>
<keyword evidence="2" id="KW-0547">Nucleotide-binding</keyword>
<keyword evidence="4" id="KW-0342">GTP-binding</keyword>
<evidence type="ECO:0000256" key="7">
    <source>
        <dbReference type="SAM" id="MobiDB-lite"/>
    </source>
</evidence>
<organism evidence="9 10">
    <name type="scientific">Hydrogenovibrio thermophilus</name>
    <dbReference type="NCBI Taxonomy" id="265883"/>
    <lineage>
        <taxon>Bacteria</taxon>
        <taxon>Pseudomonadati</taxon>
        <taxon>Pseudomonadota</taxon>
        <taxon>Gammaproteobacteria</taxon>
        <taxon>Thiotrichales</taxon>
        <taxon>Piscirickettsiaceae</taxon>
        <taxon>Hydrogenovibrio</taxon>
    </lineage>
</organism>
<dbReference type="PANTHER" id="PTHR10465:SF0">
    <property type="entry name" value="SARCALUMENIN"/>
    <property type="match status" value="1"/>
</dbReference>
<sequence length="792" mass="90830">MASNTVKVKYNPFTVTTEFELNGKHIKSGGLIELSNNLRLQNWIDRLFDLLFEELNTQKINLIFEGMILDGEDVKSAVKAYQERETECSLSVDCRVFDVQTDKKIEQLKELFEEAKKGPFEIFYDKSLHDAFEKAISPEFDVTVLATMSAGKSTVINAMVGRELLPSKNQACTASITRVINDDSKPNFEARRSCKVAQDSEEVKLSDDWQELEDGSPLIRDWNEEKFPQKEGDSENNREEKYVTSQIEIKGNIPTIHVRDGIQMVFVDTPGPNNSNDLSHNKTTVQAIQSHQPSMVLYVLNATNLGVEDDLSLLNLIRDEMAKGGRKAQDRFVFIANKIDQFDPENDDEPIAKVLENVKAYLQKNGIENPLIIPVSAELCKLIRIAREGAQLTRKQQNSLDNLTEQFVEEEGMNLLELIAPELGTQLYDRLKQQLDSYREEKNDEKVAELLSGIPIVEALLDDYLSKHALPAKIKDAVDIFRRAEQEHQALEAIQKILEKDQAALETITSSLEAFQKDQTRIDKAQQFRNAVEVKEYSSSEATKDLLDNLEKKINTELLDPLSKEFKGEIDPLVAEKKIKKAEEQILLIVAEIQNLLAEDLERVQKEELMVLRDDYQKYVADLLSALPDTEESKLIKDFQEAQLDMPSVDTLVEKTSFEVQKRVKAGTERYGFLWLWKRDVYETITEKKVDMDQIYLTFENSMEKFKQKSFDEFYSRCAENFEQSKDVLLAHMEALDKKLEELVEQMAVAKKDATKKKKLVADSQKRLDWFKSFFQRLDAILQLNPESGETR</sequence>
<evidence type="ECO:0000313" key="9">
    <source>
        <dbReference type="EMBL" id="QAB14613.1"/>
    </source>
</evidence>
<keyword evidence="10" id="KW-1185">Reference proteome</keyword>
<protein>
    <recommendedName>
        <fullName evidence="8">Dynamin N-terminal domain-containing protein</fullName>
    </recommendedName>
</protein>
<name>A0A451G540_9GAMM</name>
<evidence type="ECO:0000256" key="4">
    <source>
        <dbReference type="ARBA" id="ARBA00023134"/>
    </source>
</evidence>
<evidence type="ECO:0000256" key="3">
    <source>
        <dbReference type="ARBA" id="ARBA00022801"/>
    </source>
</evidence>
<dbReference type="AlphaFoldDB" id="A0A451G540"/>
<dbReference type="Pfam" id="PF00350">
    <property type="entry name" value="Dynamin_N"/>
    <property type="match status" value="1"/>
</dbReference>
<dbReference type="Gene3D" id="3.40.50.300">
    <property type="entry name" value="P-loop containing nucleotide triphosphate hydrolases"/>
    <property type="match status" value="1"/>
</dbReference>
<dbReference type="InterPro" id="IPR045063">
    <property type="entry name" value="Dynamin_N"/>
</dbReference>
<dbReference type="GO" id="GO:0005525">
    <property type="term" value="F:GTP binding"/>
    <property type="evidence" value="ECO:0007669"/>
    <property type="project" value="UniProtKB-KW"/>
</dbReference>
<evidence type="ECO:0000256" key="2">
    <source>
        <dbReference type="ARBA" id="ARBA00022741"/>
    </source>
</evidence>
<proteinExistence type="predicted"/>
<dbReference type="RefSeq" id="WP_128384341.1">
    <property type="nucleotide sequence ID" value="NZ_CP035033.1"/>
</dbReference>
<evidence type="ECO:0000256" key="5">
    <source>
        <dbReference type="ARBA" id="ARBA00023136"/>
    </source>
</evidence>
<feature type="domain" description="Dynamin N-terminal" evidence="8">
    <location>
        <begin position="143"/>
        <end position="338"/>
    </location>
</feature>
<keyword evidence="6" id="KW-0175">Coiled coil</keyword>
<feature type="compositionally biased region" description="Basic and acidic residues" evidence="7">
    <location>
        <begin position="221"/>
        <end position="240"/>
    </location>
</feature>
<dbReference type="InterPro" id="IPR027417">
    <property type="entry name" value="P-loop_NTPase"/>
</dbReference>
<feature type="coiled-coil region" evidence="6">
    <location>
        <begin position="726"/>
        <end position="760"/>
    </location>
</feature>
<keyword evidence="3" id="KW-0378">Hydrolase</keyword>
<dbReference type="Proteomes" id="UP000285478">
    <property type="component" value="Chromosome"/>
</dbReference>
<dbReference type="GO" id="GO:0008053">
    <property type="term" value="P:mitochondrial fusion"/>
    <property type="evidence" value="ECO:0007669"/>
    <property type="project" value="TreeGrafter"/>
</dbReference>
<dbReference type="GO" id="GO:0016020">
    <property type="term" value="C:membrane"/>
    <property type="evidence" value="ECO:0007669"/>
    <property type="project" value="UniProtKB-SubCell"/>
</dbReference>
<evidence type="ECO:0000313" key="10">
    <source>
        <dbReference type="Proteomes" id="UP000285478"/>
    </source>
</evidence>
<dbReference type="SUPFAM" id="SSF52540">
    <property type="entry name" value="P-loop containing nucleoside triphosphate hydrolases"/>
    <property type="match status" value="1"/>
</dbReference>
<accession>A0A451G540</accession>
<dbReference type="PANTHER" id="PTHR10465">
    <property type="entry name" value="TRANSMEMBRANE GTPASE FZO1"/>
    <property type="match status" value="1"/>
</dbReference>
<feature type="coiled-coil region" evidence="6">
    <location>
        <begin position="474"/>
        <end position="501"/>
    </location>
</feature>
<reference evidence="9 10" key="1">
    <citation type="journal article" date="2018" name="Environ. Microbiol.">
        <title>Genomes of ubiquitous marine and hypersaline Hydrogenovibrio, Thiomicrorhabdus and Thiomicrospira spp. encode a diversity of mechanisms to sustain chemolithoautotrophy in heterogeneous environments.</title>
        <authorList>
            <person name="Scott K.M."/>
            <person name="Williams J."/>
            <person name="Porter C.M.B."/>
            <person name="Russel S."/>
            <person name="Harmer T.L."/>
            <person name="Paul J.H."/>
            <person name="Antonen K.M."/>
            <person name="Bridges M.K."/>
            <person name="Camper G.J."/>
            <person name="Campla C.K."/>
            <person name="Casella L.G."/>
            <person name="Chase E."/>
            <person name="Conrad J.W."/>
            <person name="Cruz M.C."/>
            <person name="Dunlap D.S."/>
            <person name="Duran L."/>
            <person name="Fahsbender E.M."/>
            <person name="Goldsmith D.B."/>
            <person name="Keeley R.F."/>
            <person name="Kondoff M.R."/>
            <person name="Kussy B.I."/>
            <person name="Lane M.K."/>
            <person name="Lawler S."/>
            <person name="Leigh B.A."/>
            <person name="Lewis C."/>
            <person name="Lostal L.M."/>
            <person name="Marking D."/>
            <person name="Mancera P.A."/>
            <person name="McClenthan E.C."/>
            <person name="McIntyre E.A."/>
            <person name="Mine J.A."/>
            <person name="Modi S."/>
            <person name="Moore B.D."/>
            <person name="Morgan W.A."/>
            <person name="Nelson K.M."/>
            <person name="Nguyen K.N."/>
            <person name="Ogburn N."/>
            <person name="Parrino D.G."/>
            <person name="Pedapudi A.D."/>
            <person name="Pelham R.P."/>
            <person name="Preece A.M."/>
            <person name="Rampersad E.A."/>
            <person name="Richardson J.C."/>
            <person name="Rodgers C.M."/>
            <person name="Schaffer B.L."/>
            <person name="Sheridan N.E."/>
            <person name="Solone M.R."/>
            <person name="Staley Z.R."/>
            <person name="Tabuchi M."/>
            <person name="Waide R.J."/>
            <person name="Wanjugi P.W."/>
            <person name="Young S."/>
            <person name="Clum A."/>
            <person name="Daum C."/>
            <person name="Huntemann M."/>
            <person name="Ivanova N."/>
            <person name="Kyrpides N."/>
            <person name="Mikhailova N."/>
            <person name="Palaniappan K."/>
            <person name="Pillay M."/>
            <person name="Reddy T.B.K."/>
            <person name="Shapiro N."/>
            <person name="Stamatis D."/>
            <person name="Varghese N."/>
            <person name="Woyke T."/>
            <person name="Boden R."/>
            <person name="Freyermuth S.K."/>
            <person name="Kerfeld C.A."/>
        </authorList>
    </citation>
    <scope>NUCLEOTIDE SEQUENCE [LARGE SCALE GENOMIC DNA]</scope>
    <source>
        <strain evidence="9 10">JR-2</strain>
    </source>
</reference>
<dbReference type="KEGG" id="htr:EPV75_02490"/>
<evidence type="ECO:0000259" key="8">
    <source>
        <dbReference type="Pfam" id="PF00350"/>
    </source>
</evidence>
<comment type="subcellular location">
    <subcellularLocation>
        <location evidence="1">Membrane</location>
    </subcellularLocation>
</comment>
<dbReference type="GO" id="GO:0003924">
    <property type="term" value="F:GTPase activity"/>
    <property type="evidence" value="ECO:0007669"/>
    <property type="project" value="InterPro"/>
</dbReference>
<evidence type="ECO:0000256" key="6">
    <source>
        <dbReference type="SAM" id="Coils"/>
    </source>
</evidence>